<name>A0A5D0RDV5_9FLAO</name>
<dbReference type="RefSeq" id="WP_148402903.1">
    <property type="nucleotide sequence ID" value="NZ_VSKK01000001.1"/>
</dbReference>
<dbReference type="EMBL" id="VSKK01000001">
    <property type="protein sequence ID" value="TYB79166.1"/>
    <property type="molecule type" value="Genomic_DNA"/>
</dbReference>
<sequence length="243" mass="28097">MRHSQPQSIGKITRTICTPKVETGKTSPEKQVKPIFVKQELWNRFCSEFQKLYGKPLIKTKEILGNLEVLFHYFLKDPAFFKCKNLITTLNEPSFDKGLLIIGDVGVGKTDNMKCFENIFQPINSFRFKSYNAKSLVREYEKCASPMDKDYFFKDKDRKQIFIDDIGSENNASNYGLFDVIGNIISDRYDKNQVTYITTNFATSANSVEETLSALGEKYGHRVYDRLFEMFNIVTFTGQSLRK</sequence>
<keyword evidence="2" id="KW-1185">Reference proteome</keyword>
<dbReference type="OrthoDB" id="835620at2"/>
<proteinExistence type="predicted"/>
<dbReference type="SUPFAM" id="SSF52540">
    <property type="entry name" value="P-loop containing nucleoside triphosphate hydrolases"/>
    <property type="match status" value="1"/>
</dbReference>
<dbReference type="InterPro" id="IPR027417">
    <property type="entry name" value="P-loop_NTPase"/>
</dbReference>
<dbReference type="Proteomes" id="UP000323720">
    <property type="component" value="Unassembled WGS sequence"/>
</dbReference>
<organism evidence="1 2">
    <name type="scientific">Bizionia myxarmorum</name>
    <dbReference type="NCBI Taxonomy" id="291186"/>
    <lineage>
        <taxon>Bacteria</taxon>
        <taxon>Pseudomonadati</taxon>
        <taxon>Bacteroidota</taxon>
        <taxon>Flavobacteriia</taxon>
        <taxon>Flavobacteriales</taxon>
        <taxon>Flavobacteriaceae</taxon>
        <taxon>Bizionia</taxon>
    </lineage>
</organism>
<evidence type="ECO:0000313" key="2">
    <source>
        <dbReference type="Proteomes" id="UP000323720"/>
    </source>
</evidence>
<reference evidence="1 2" key="1">
    <citation type="submission" date="2019-08" db="EMBL/GenBank/DDBJ databases">
        <title>Genomes of Antarctic Bizionia species.</title>
        <authorList>
            <person name="Bowman J.P."/>
        </authorList>
    </citation>
    <scope>NUCLEOTIDE SEQUENCE [LARGE SCALE GENOMIC DNA]</scope>
    <source>
        <strain evidence="1 2">ADA-4</strain>
    </source>
</reference>
<evidence type="ECO:0000313" key="1">
    <source>
        <dbReference type="EMBL" id="TYB79166.1"/>
    </source>
</evidence>
<dbReference type="Gene3D" id="3.40.50.300">
    <property type="entry name" value="P-loop containing nucleotide triphosphate hydrolases"/>
    <property type="match status" value="1"/>
</dbReference>
<protein>
    <submittedName>
        <fullName evidence="1">Uncharacterized protein</fullName>
    </submittedName>
</protein>
<dbReference type="AlphaFoldDB" id="A0A5D0RDV5"/>
<comment type="caution">
    <text evidence="1">The sequence shown here is derived from an EMBL/GenBank/DDBJ whole genome shotgun (WGS) entry which is preliminary data.</text>
</comment>
<accession>A0A5D0RDV5</accession>
<gene>
    <name evidence="1" type="ORF">ES674_05165</name>
</gene>